<dbReference type="GO" id="GO:0010181">
    <property type="term" value="F:FMN binding"/>
    <property type="evidence" value="ECO:0007669"/>
    <property type="project" value="InterPro"/>
</dbReference>
<accession>A0A124EGJ4</accession>
<dbReference type="PANTHER" id="PTHR39201">
    <property type="entry name" value="EXPORTED PROTEIN-RELATED"/>
    <property type="match status" value="1"/>
</dbReference>
<dbReference type="EMBL" id="LOJF01000012">
    <property type="protein sequence ID" value="KUH57674.1"/>
    <property type="molecule type" value="Genomic_DNA"/>
</dbReference>
<protein>
    <submittedName>
        <fullName evidence="2">Flavodoxin</fullName>
    </submittedName>
</protein>
<dbReference type="OrthoDB" id="9806505at2"/>
<dbReference type="PROSITE" id="PS50902">
    <property type="entry name" value="FLAVODOXIN_LIKE"/>
    <property type="match status" value="1"/>
</dbReference>
<comment type="caution">
    <text evidence="2">The sequence shown here is derived from an EMBL/GenBank/DDBJ whole genome shotgun (WGS) entry which is preliminary data.</text>
</comment>
<dbReference type="STRING" id="1299998.AUL39_10190"/>
<dbReference type="InterPro" id="IPR008254">
    <property type="entry name" value="Flavodoxin/NO_synth"/>
</dbReference>
<dbReference type="Gene3D" id="3.40.50.360">
    <property type="match status" value="1"/>
</dbReference>
<feature type="domain" description="Flavodoxin-like" evidence="1">
    <location>
        <begin position="5"/>
        <end position="162"/>
    </location>
</feature>
<organism evidence="2 3">
    <name type="scientific">Tractidigestivibacter scatoligenes</name>
    <name type="common">Olsenella scatoligenes</name>
    <dbReference type="NCBI Taxonomy" id="1299998"/>
    <lineage>
        <taxon>Bacteria</taxon>
        <taxon>Bacillati</taxon>
        <taxon>Actinomycetota</taxon>
        <taxon>Coriobacteriia</taxon>
        <taxon>Coriobacteriales</taxon>
        <taxon>Atopobiaceae</taxon>
        <taxon>Tractidigestivibacter</taxon>
    </lineage>
</organism>
<gene>
    <name evidence="2" type="ORF">AUL39_10190</name>
</gene>
<keyword evidence="3" id="KW-1185">Reference proteome</keyword>
<dbReference type="SUPFAM" id="SSF52218">
    <property type="entry name" value="Flavoproteins"/>
    <property type="match status" value="1"/>
</dbReference>
<dbReference type="AlphaFoldDB" id="A0A124EGJ4"/>
<name>A0A124EGJ4_TRASO</name>
<dbReference type="Pfam" id="PF12682">
    <property type="entry name" value="Flavodoxin_4"/>
    <property type="match status" value="1"/>
</dbReference>
<dbReference type="RefSeq" id="WP_059055951.1">
    <property type="nucleotide sequence ID" value="NZ_LOJF01000012.1"/>
</dbReference>
<reference evidence="2 3" key="1">
    <citation type="submission" date="2015-12" db="EMBL/GenBank/DDBJ databases">
        <title>Draft Genome Sequence of Olsenella scatoligenes SK9K4T; a Producer of 3-Methylindole- (skatole) and 4-Methylphenol- (p-cresol) Isolated from Pig Feces.</title>
        <authorList>
            <person name="Li X."/>
            <person name="Borg B."/>
            <person name="Canibe N."/>
        </authorList>
    </citation>
    <scope>NUCLEOTIDE SEQUENCE [LARGE SCALE GENOMIC DNA]</scope>
    <source>
        <strain evidence="2 3">SK9K4</strain>
    </source>
</reference>
<dbReference type="PANTHER" id="PTHR39201:SF1">
    <property type="entry name" value="FLAVODOXIN-LIKE DOMAIN-CONTAINING PROTEIN"/>
    <property type="match status" value="1"/>
</dbReference>
<evidence type="ECO:0000313" key="2">
    <source>
        <dbReference type="EMBL" id="KUH57674.1"/>
    </source>
</evidence>
<dbReference type="InterPro" id="IPR029039">
    <property type="entry name" value="Flavoprotein-like_sf"/>
</dbReference>
<dbReference type="Proteomes" id="UP000054078">
    <property type="component" value="Unassembled WGS sequence"/>
</dbReference>
<proteinExistence type="predicted"/>
<evidence type="ECO:0000259" key="1">
    <source>
        <dbReference type="PROSITE" id="PS50902"/>
    </source>
</evidence>
<sequence length="165" mass="17953">MGRVLVLYYSWSNGNTERVAKELADACGADVERIETAVLYPEDYDTTVDQGKREVEAGFEPELQPLKHDPADYDVIAVGTPTWWYTMAPAVRTLLNSRKWNGKVVVPFSTCAGWAGSTLDDIAGLAEGARIAEPLTVTFGSDGGDRMVTDPRKVTDWAGRVAALA</sequence>
<evidence type="ECO:0000313" key="3">
    <source>
        <dbReference type="Proteomes" id="UP000054078"/>
    </source>
</evidence>